<keyword evidence="9 12" id="KW-1133">Transmembrane helix</keyword>
<keyword evidence="3" id="KW-1003">Cell membrane</keyword>
<evidence type="ECO:0000256" key="10">
    <source>
        <dbReference type="ARBA" id="ARBA00023136"/>
    </source>
</evidence>
<gene>
    <name evidence="15" type="ORF">ABU178_19115</name>
</gene>
<feature type="domain" description="PTS EIIB type-1" evidence="13">
    <location>
        <begin position="441"/>
        <end position="518"/>
    </location>
</feature>
<evidence type="ECO:0000259" key="13">
    <source>
        <dbReference type="PROSITE" id="PS51098"/>
    </source>
</evidence>
<keyword evidence="16" id="KW-1185">Reference proteome</keyword>
<feature type="transmembrane region" description="Helical" evidence="12">
    <location>
        <begin position="63"/>
        <end position="91"/>
    </location>
</feature>
<dbReference type="PANTHER" id="PTHR30009">
    <property type="entry name" value="CYTOCHROME C-TYPE SYNTHESIS PROTEIN AND PTS TRANSMEMBRANE COMPONENT"/>
    <property type="match status" value="1"/>
</dbReference>
<feature type="transmembrane region" description="Helical" evidence="12">
    <location>
        <begin position="340"/>
        <end position="359"/>
    </location>
</feature>
<keyword evidence="2" id="KW-0813">Transport</keyword>
<evidence type="ECO:0000256" key="1">
    <source>
        <dbReference type="ARBA" id="ARBA00004651"/>
    </source>
</evidence>
<evidence type="ECO:0000256" key="7">
    <source>
        <dbReference type="ARBA" id="ARBA00022692"/>
    </source>
</evidence>
<dbReference type="Proteomes" id="UP001611251">
    <property type="component" value="Unassembled WGS sequence"/>
</dbReference>
<evidence type="ECO:0000256" key="8">
    <source>
        <dbReference type="ARBA" id="ARBA00022777"/>
    </source>
</evidence>
<dbReference type="InterPro" id="IPR018113">
    <property type="entry name" value="PTrfase_EIIB_Cys"/>
</dbReference>
<dbReference type="PANTHER" id="PTHR30009:SF24">
    <property type="entry name" value="PTS SYSTEM, IIBC COMPONENT"/>
    <property type="match status" value="1"/>
</dbReference>
<accession>A0ABW7Q2P7</accession>
<feature type="transmembrane region" description="Helical" evidence="12">
    <location>
        <begin position="206"/>
        <end position="228"/>
    </location>
</feature>
<keyword evidence="10 12" id="KW-0472">Membrane</keyword>
<keyword evidence="6" id="KW-0598">Phosphotransferase system</keyword>
<evidence type="ECO:0000256" key="6">
    <source>
        <dbReference type="ARBA" id="ARBA00022683"/>
    </source>
</evidence>
<feature type="domain" description="PTS EIIC type-1" evidence="14">
    <location>
        <begin position="10"/>
        <end position="430"/>
    </location>
</feature>
<dbReference type="InterPro" id="IPR050429">
    <property type="entry name" value="PTS_Glucose_EIICBA"/>
</dbReference>
<feature type="transmembrane region" description="Helical" evidence="12">
    <location>
        <begin position="180"/>
        <end position="200"/>
    </location>
</feature>
<dbReference type="RefSeq" id="WP_397217899.1">
    <property type="nucleotide sequence ID" value="NZ_JBGFSN010000012.1"/>
</dbReference>
<evidence type="ECO:0000313" key="15">
    <source>
        <dbReference type="EMBL" id="MFH8136265.1"/>
    </source>
</evidence>
<feature type="transmembrane region" description="Helical" evidence="12">
    <location>
        <begin position="366"/>
        <end position="389"/>
    </location>
</feature>
<dbReference type="PROSITE" id="PS51103">
    <property type="entry name" value="PTS_EIIC_TYPE_1"/>
    <property type="match status" value="1"/>
</dbReference>
<feature type="transmembrane region" description="Helical" evidence="12">
    <location>
        <begin position="23"/>
        <end position="43"/>
    </location>
</feature>
<proteinExistence type="predicted"/>
<keyword evidence="4" id="KW-0762">Sugar transport</keyword>
<dbReference type="CDD" id="cd00212">
    <property type="entry name" value="PTS_IIB_glc"/>
    <property type="match status" value="1"/>
</dbReference>
<evidence type="ECO:0000256" key="12">
    <source>
        <dbReference type="SAM" id="Phobius"/>
    </source>
</evidence>
<feature type="transmembrane region" description="Helical" evidence="12">
    <location>
        <begin position="395"/>
        <end position="414"/>
    </location>
</feature>
<name>A0ABW7Q2P7_9GAMM</name>
<evidence type="ECO:0000256" key="2">
    <source>
        <dbReference type="ARBA" id="ARBA00022448"/>
    </source>
</evidence>
<dbReference type="InterPro" id="IPR003352">
    <property type="entry name" value="PTS_EIIC"/>
</dbReference>
<comment type="subcellular location">
    <subcellularLocation>
        <location evidence="1">Cell membrane</location>
        <topology evidence="1">Multi-pass membrane protein</topology>
    </subcellularLocation>
</comment>
<keyword evidence="8" id="KW-0418">Kinase</keyword>
<dbReference type="InterPro" id="IPR013013">
    <property type="entry name" value="PTS_EIIC_1"/>
</dbReference>
<feature type="transmembrane region" description="Helical" evidence="12">
    <location>
        <begin position="103"/>
        <end position="125"/>
    </location>
</feature>
<dbReference type="SUPFAM" id="SSF55604">
    <property type="entry name" value="Glucose permease domain IIB"/>
    <property type="match status" value="1"/>
</dbReference>
<dbReference type="InterPro" id="IPR036878">
    <property type="entry name" value="Glu_permease_IIB"/>
</dbReference>
<evidence type="ECO:0000313" key="16">
    <source>
        <dbReference type="Proteomes" id="UP001611251"/>
    </source>
</evidence>
<evidence type="ECO:0000256" key="4">
    <source>
        <dbReference type="ARBA" id="ARBA00022597"/>
    </source>
</evidence>
<evidence type="ECO:0000256" key="3">
    <source>
        <dbReference type="ARBA" id="ARBA00022475"/>
    </source>
</evidence>
<organism evidence="15 16">
    <name type="scientific">Pantoea osteomyelitidis</name>
    <dbReference type="NCBI Taxonomy" id="3230026"/>
    <lineage>
        <taxon>Bacteria</taxon>
        <taxon>Pseudomonadati</taxon>
        <taxon>Pseudomonadota</taxon>
        <taxon>Gammaproteobacteria</taxon>
        <taxon>Enterobacterales</taxon>
        <taxon>Erwiniaceae</taxon>
        <taxon>Pantoea</taxon>
    </lineage>
</organism>
<dbReference type="EMBL" id="JBGFSN010000012">
    <property type="protein sequence ID" value="MFH8136265.1"/>
    <property type="molecule type" value="Genomic_DNA"/>
</dbReference>
<dbReference type="InterPro" id="IPR001996">
    <property type="entry name" value="PTS_IIB_1"/>
</dbReference>
<feature type="active site" description="Phosphocysteine intermediate; for EIIB activity" evidence="11">
    <location>
        <position position="463"/>
    </location>
</feature>
<dbReference type="Gene3D" id="3.30.1360.60">
    <property type="entry name" value="Glucose permease domain IIB"/>
    <property type="match status" value="1"/>
</dbReference>
<evidence type="ECO:0000259" key="14">
    <source>
        <dbReference type="PROSITE" id="PS51103"/>
    </source>
</evidence>
<reference evidence="15 16" key="1">
    <citation type="submission" date="2024-08" db="EMBL/GenBank/DDBJ databases">
        <title>Pantoea ronii - a newly identified human opportunistic pathogen.</title>
        <authorList>
            <person name="Keidar-Friedman D."/>
            <person name="Sorek N."/>
            <person name="Leshin-Carmel D."/>
            <person name="Tsur A."/>
            <person name="Amsalem M."/>
            <person name="Tolkach D."/>
            <person name="Brosh-Nissimov T."/>
        </authorList>
    </citation>
    <scope>NUCLEOTIDE SEQUENCE [LARGE SCALE GENOMIC DNA]</scope>
    <source>
        <strain evidence="15 16">AA23256</strain>
    </source>
</reference>
<keyword evidence="7 12" id="KW-0812">Transmembrane</keyword>
<feature type="transmembrane region" description="Helical" evidence="12">
    <location>
        <begin position="280"/>
        <end position="306"/>
    </location>
</feature>
<dbReference type="NCBIfam" id="TIGR00826">
    <property type="entry name" value="EIIB_glc"/>
    <property type="match status" value="1"/>
</dbReference>
<dbReference type="Pfam" id="PF00367">
    <property type="entry name" value="PTS_EIIB"/>
    <property type="match status" value="1"/>
</dbReference>
<dbReference type="Pfam" id="PF02378">
    <property type="entry name" value="PTS_EIIC"/>
    <property type="match status" value="1"/>
</dbReference>
<evidence type="ECO:0000256" key="5">
    <source>
        <dbReference type="ARBA" id="ARBA00022679"/>
    </source>
</evidence>
<sequence length="518" mass="55727">MSLYSGASSGGWFEKAQHFGKSFMLPIAVLPAAGLLLGIGGALSNPNTIRAYPFLDVAWLQGLFTIMASAGSVVFANLAVLFAVGVAVGLARGDKGTAGLASLLAYLVMNATINALLKLTGVLAASSLSSVGQGMALGIQTLETGVFGGVVIGLVTSILHNRYNKIALPQFLGFFGGSRFVPIISSLVAILVGAVMTVVWPHFQKLIFGLGGLVDATGYFGTFLYGFILRMLGPFGLHHIFYLPFWTTALGGSEVINGQLVEGTQRIFFAQLADPNVQQFYAGTSRFMSGRFITMMFGLIGACLAMYHTAKPENRKRVAGLLLSAALTSFLTGITEPIEFSFLFIAPALYVVHAFFDGLAFMIAHILHITIGQTFSGGLIDFMLFGMLQGEAKTHWLYVPMVGIPWFFLYYFTFRVMITRFNFKTPGREDVTVESAVVEAGERPEQIITALGGRENIAELDCCATRLRITLVDGNRLDEASLKATGARAVVKHGNGVQVIYGPHVTIIKNEVEELLAL</sequence>
<dbReference type="PROSITE" id="PS01035">
    <property type="entry name" value="PTS_EIIB_TYPE_1_CYS"/>
    <property type="match status" value="1"/>
</dbReference>
<evidence type="ECO:0000256" key="9">
    <source>
        <dbReference type="ARBA" id="ARBA00022989"/>
    </source>
</evidence>
<dbReference type="PROSITE" id="PS51098">
    <property type="entry name" value="PTS_EIIB_TYPE_1"/>
    <property type="match status" value="1"/>
</dbReference>
<evidence type="ECO:0000256" key="11">
    <source>
        <dbReference type="PROSITE-ProRule" id="PRU00421"/>
    </source>
</evidence>
<protein>
    <submittedName>
        <fullName evidence="15">PTS transporter subunit EIIC</fullName>
    </submittedName>
</protein>
<keyword evidence="5" id="KW-0808">Transferase</keyword>
<comment type="caution">
    <text evidence="15">The sequence shown here is derived from an EMBL/GenBank/DDBJ whole genome shotgun (WGS) entry which is preliminary data.</text>
</comment>
<feature type="transmembrane region" description="Helical" evidence="12">
    <location>
        <begin position="137"/>
        <end position="159"/>
    </location>
</feature>